<dbReference type="EMBL" id="PVTI01000011">
    <property type="protein sequence ID" value="PRY58769.1"/>
    <property type="molecule type" value="Genomic_DNA"/>
</dbReference>
<evidence type="ECO:0000256" key="2">
    <source>
        <dbReference type="SAM" id="Phobius"/>
    </source>
</evidence>
<name>A0A2T0ULF5_9MICO</name>
<dbReference type="RefSeq" id="WP_106297480.1">
    <property type="nucleotide sequence ID" value="NZ_PVTI01000011.1"/>
</dbReference>
<keyword evidence="2" id="KW-1133">Transmembrane helix</keyword>
<reference evidence="3 4" key="1">
    <citation type="submission" date="2018-03" db="EMBL/GenBank/DDBJ databases">
        <title>Genomic Encyclopedia of Archaeal and Bacterial Type Strains, Phase II (KMG-II): from individual species to whole genera.</title>
        <authorList>
            <person name="Goeker M."/>
        </authorList>
    </citation>
    <scope>NUCLEOTIDE SEQUENCE [LARGE SCALE GENOMIC DNA]</scope>
    <source>
        <strain evidence="3 4">ATCC BAA-1496</strain>
    </source>
</reference>
<feature type="region of interest" description="Disordered" evidence="1">
    <location>
        <begin position="87"/>
        <end position="149"/>
    </location>
</feature>
<dbReference type="OrthoDB" id="4843179at2"/>
<evidence type="ECO:0008006" key="5">
    <source>
        <dbReference type="Google" id="ProtNLM"/>
    </source>
</evidence>
<keyword evidence="4" id="KW-1185">Reference proteome</keyword>
<sequence length="234" mass="23536">MSCRSCGAALEGTAQYCSQCGARVELGALLGVGTAVDAAPVDPDVETEVERDRRPFPLGRALAMVATFLVLTVIGALALTRIFGSGGPEQASAASSAQASQTEEEAGDTASSAQAPSQTPSGGAASPTSTPSPTPTPSSPSPTPVQIPAGARLCSTAGTDAVASAYAGTERTSCEFSESVRTAYRDEGTPDGEASLRVRSPVTKKWYSLTCDGGTPVRCVTTTGAVVYLAPAGN</sequence>
<feature type="compositionally biased region" description="Pro residues" evidence="1">
    <location>
        <begin position="130"/>
        <end position="145"/>
    </location>
</feature>
<dbReference type="Proteomes" id="UP000237822">
    <property type="component" value="Unassembled WGS sequence"/>
</dbReference>
<evidence type="ECO:0000313" key="3">
    <source>
        <dbReference type="EMBL" id="PRY58769.1"/>
    </source>
</evidence>
<evidence type="ECO:0000256" key="1">
    <source>
        <dbReference type="SAM" id="MobiDB-lite"/>
    </source>
</evidence>
<feature type="transmembrane region" description="Helical" evidence="2">
    <location>
        <begin position="61"/>
        <end position="83"/>
    </location>
</feature>
<keyword evidence="2" id="KW-0812">Transmembrane</keyword>
<organism evidence="3 4">
    <name type="scientific">Knoellia remsis</name>
    <dbReference type="NCBI Taxonomy" id="407159"/>
    <lineage>
        <taxon>Bacteria</taxon>
        <taxon>Bacillati</taxon>
        <taxon>Actinomycetota</taxon>
        <taxon>Actinomycetes</taxon>
        <taxon>Micrococcales</taxon>
        <taxon>Intrasporangiaceae</taxon>
        <taxon>Knoellia</taxon>
    </lineage>
</organism>
<comment type="caution">
    <text evidence="3">The sequence shown here is derived from an EMBL/GenBank/DDBJ whole genome shotgun (WGS) entry which is preliminary data.</text>
</comment>
<dbReference type="AlphaFoldDB" id="A0A2T0ULF5"/>
<protein>
    <recommendedName>
        <fullName evidence="5">Zinc ribbon protein</fullName>
    </recommendedName>
</protein>
<evidence type="ECO:0000313" key="4">
    <source>
        <dbReference type="Proteomes" id="UP000237822"/>
    </source>
</evidence>
<gene>
    <name evidence="3" type="ORF">BCF74_11150</name>
</gene>
<feature type="compositionally biased region" description="Low complexity" evidence="1">
    <location>
        <begin position="109"/>
        <end position="129"/>
    </location>
</feature>
<keyword evidence="2" id="KW-0472">Membrane</keyword>
<proteinExistence type="predicted"/>
<accession>A0A2T0ULF5</accession>
<feature type="compositionally biased region" description="Low complexity" evidence="1">
    <location>
        <begin position="89"/>
        <end position="101"/>
    </location>
</feature>